<dbReference type="WBParaSite" id="L893_g32344.t1">
    <property type="protein sequence ID" value="L893_g32344.t1"/>
    <property type="gene ID" value="L893_g32344"/>
</dbReference>
<dbReference type="AlphaFoldDB" id="A0A1I8A3L1"/>
<dbReference type="CDD" id="cd02846">
    <property type="entry name" value="PAZ_argonaute_like"/>
    <property type="match status" value="1"/>
</dbReference>
<dbReference type="PROSITE" id="PS50821">
    <property type="entry name" value="PAZ"/>
    <property type="match status" value="1"/>
</dbReference>
<evidence type="ECO:0000259" key="3">
    <source>
        <dbReference type="PROSITE" id="PS50822"/>
    </source>
</evidence>
<evidence type="ECO:0000256" key="1">
    <source>
        <dbReference type="SAM" id="MobiDB-lite"/>
    </source>
</evidence>
<dbReference type="InterPro" id="IPR036085">
    <property type="entry name" value="PAZ_dom_sf"/>
</dbReference>
<dbReference type="Gene3D" id="2.170.260.10">
    <property type="entry name" value="paz domain"/>
    <property type="match status" value="1"/>
</dbReference>
<keyword evidence="4" id="KW-1185">Reference proteome</keyword>
<reference evidence="5" key="1">
    <citation type="submission" date="2016-11" db="UniProtKB">
        <authorList>
            <consortium name="WormBaseParasite"/>
        </authorList>
    </citation>
    <scope>IDENTIFICATION</scope>
</reference>
<dbReference type="SUPFAM" id="SSF101690">
    <property type="entry name" value="PAZ domain"/>
    <property type="match status" value="1"/>
</dbReference>
<sequence>MGTVCFSEEFQENDAHFFVLVLNLNVLNKCKQASNEFRALLPQEYFYDVPEASGKGRTRARTNERGGSAASEMNRTSLAVEVSWPYLCIAGEVDLQTAPSPLPVMDLSVEMAKLSVSDKGDSNEPATHFKSTAQVVSSYCEISIGPNAQTYRYEVDIIATSPKGQEKNLTRGPSDDGASALRRRLCDELLRAATKKSNGLGTSRGSKLPIVYDGRSTLFLPFELEMNMELVVALNEDSDYADMSEETLFALDPNDVIRVRIARTTRSAFKMNLQQEMMKAEILEAEEESSRDRSFRTFLEMLTSVHAINTGSHTALGVGNFFDNDPKLTRDIGDGKYLRPGLSKGVRVVEKDGRPYPALVLDAKSCAFFKPQNLADSVLEFRKKSKSDDDMWKAVRFQFKDVRVTCNQTDKYNKGKSFAIRGITKVPATAILMKTKQFEGTLAEYYTNILKIKLRYPHFMCVEAEIPSSRKDYYPLEVLFVAPNQRVPIEKTEANQSSVVLKANAIRPQERILKIREQMVRMGLMKTNSTMKEFNVFVCPDFIQLQAGVRVAPKIAFGDRTIQIDQKKASWSREANGSTFREESFALERWTIVYSNAPDQAVIQQFARRFVAAANRRKFRVSDPTIVRFSNNLDGVLTEVAEQGIPFVMLVDPIYTKTHDSLKLFERMFCVLTQHVTLERVFDVVQKNSRTTLENILSKTHMKLGGLNYTPVIEKIGNRFALDSGDVLVIGYDVAHPTAVSAQERRLLRSMNTDIKSLEPSVVGITANCNINPHEFIGDYHYQTARKESIDVRILEDRMVWIMQMLETNRPQHSRPKHIVILRDGISEGQYSMAVTDEMASLREGLKRVDPCYNPTFTLVVATKRHNKRFFGTDGRGYVNTEPGTVIDNTVVRTDVPEFFLQSHYPLQGTAKIPQYNKLYDEANFTMDELQAFVNCLCHTHQIVNLAISIPEPIYQADELAKRGKNNFNEYRRRFDVPCMEGGLVNCATLTKELSYWNTPLGGLRFTA</sequence>
<dbReference type="Gene3D" id="3.40.50.2300">
    <property type="match status" value="1"/>
</dbReference>
<dbReference type="SMART" id="SM00950">
    <property type="entry name" value="Piwi"/>
    <property type="match status" value="1"/>
</dbReference>
<dbReference type="Pfam" id="PF02171">
    <property type="entry name" value="Piwi"/>
    <property type="match status" value="1"/>
</dbReference>
<dbReference type="InterPro" id="IPR036397">
    <property type="entry name" value="RNaseH_sf"/>
</dbReference>
<dbReference type="PANTHER" id="PTHR22891">
    <property type="entry name" value="EUKARYOTIC TRANSLATION INITIATION FACTOR 2C"/>
    <property type="match status" value="1"/>
</dbReference>
<evidence type="ECO:0000313" key="4">
    <source>
        <dbReference type="Proteomes" id="UP000095287"/>
    </source>
</evidence>
<feature type="domain" description="PAZ" evidence="2">
    <location>
        <begin position="377"/>
        <end position="483"/>
    </location>
</feature>
<evidence type="ECO:0000259" key="2">
    <source>
        <dbReference type="PROSITE" id="PS50821"/>
    </source>
</evidence>
<feature type="region of interest" description="Disordered" evidence="1">
    <location>
        <begin position="53"/>
        <end position="72"/>
    </location>
</feature>
<evidence type="ECO:0000313" key="5">
    <source>
        <dbReference type="WBParaSite" id="L893_g32344.t1"/>
    </source>
</evidence>
<dbReference type="GO" id="GO:0003723">
    <property type="term" value="F:RNA binding"/>
    <property type="evidence" value="ECO:0007669"/>
    <property type="project" value="InterPro"/>
</dbReference>
<dbReference type="InterPro" id="IPR012337">
    <property type="entry name" value="RNaseH-like_sf"/>
</dbReference>
<dbReference type="InterPro" id="IPR003100">
    <property type="entry name" value="PAZ_dom"/>
</dbReference>
<feature type="domain" description="Piwi" evidence="3">
    <location>
        <begin position="671"/>
        <end position="969"/>
    </location>
</feature>
<dbReference type="Proteomes" id="UP000095287">
    <property type="component" value="Unplaced"/>
</dbReference>
<dbReference type="Gene3D" id="3.30.420.10">
    <property type="entry name" value="Ribonuclease H-like superfamily/Ribonuclease H"/>
    <property type="match status" value="1"/>
</dbReference>
<dbReference type="PROSITE" id="PS50822">
    <property type="entry name" value="PIWI"/>
    <property type="match status" value="1"/>
</dbReference>
<organism evidence="4 5">
    <name type="scientific">Steinernema glaseri</name>
    <dbReference type="NCBI Taxonomy" id="37863"/>
    <lineage>
        <taxon>Eukaryota</taxon>
        <taxon>Metazoa</taxon>
        <taxon>Ecdysozoa</taxon>
        <taxon>Nematoda</taxon>
        <taxon>Chromadorea</taxon>
        <taxon>Rhabditida</taxon>
        <taxon>Tylenchina</taxon>
        <taxon>Panagrolaimomorpha</taxon>
        <taxon>Strongyloidoidea</taxon>
        <taxon>Steinernematidae</taxon>
        <taxon>Steinernema</taxon>
    </lineage>
</organism>
<accession>A0A1I8A3L1</accession>
<dbReference type="SUPFAM" id="SSF53098">
    <property type="entry name" value="Ribonuclease H-like"/>
    <property type="match status" value="1"/>
</dbReference>
<protein>
    <submittedName>
        <fullName evidence="5">Piwi domain-containing protein</fullName>
    </submittedName>
</protein>
<dbReference type="Pfam" id="PF02170">
    <property type="entry name" value="PAZ"/>
    <property type="match status" value="1"/>
</dbReference>
<name>A0A1I8A3L1_9BILA</name>
<dbReference type="InterPro" id="IPR003165">
    <property type="entry name" value="Piwi"/>
</dbReference>
<proteinExistence type="predicted"/>